<keyword evidence="2" id="KW-1185">Reference proteome</keyword>
<dbReference type="EMBL" id="GL380305">
    <property type="protein sequence ID" value="EGT52666.1"/>
    <property type="molecule type" value="Genomic_DNA"/>
</dbReference>
<reference evidence="2" key="1">
    <citation type="submission" date="2011-07" db="EMBL/GenBank/DDBJ databases">
        <authorList>
            <consortium name="Caenorhabditis brenneri Sequencing and Analysis Consortium"/>
            <person name="Wilson R.K."/>
        </authorList>
    </citation>
    <scope>NUCLEOTIDE SEQUENCE [LARGE SCALE GENOMIC DNA]</scope>
    <source>
        <strain evidence="2">PB2801</strain>
    </source>
</reference>
<dbReference type="Proteomes" id="UP000008068">
    <property type="component" value="Unassembled WGS sequence"/>
</dbReference>
<proteinExistence type="predicted"/>
<protein>
    <submittedName>
        <fullName evidence="1">Uncharacterized protein</fullName>
    </submittedName>
</protein>
<organism evidence="2">
    <name type="scientific">Caenorhabditis brenneri</name>
    <name type="common">Nematode worm</name>
    <dbReference type="NCBI Taxonomy" id="135651"/>
    <lineage>
        <taxon>Eukaryota</taxon>
        <taxon>Metazoa</taxon>
        <taxon>Ecdysozoa</taxon>
        <taxon>Nematoda</taxon>
        <taxon>Chromadorea</taxon>
        <taxon>Rhabditida</taxon>
        <taxon>Rhabditina</taxon>
        <taxon>Rhabditomorpha</taxon>
        <taxon>Rhabditoidea</taxon>
        <taxon>Rhabditidae</taxon>
        <taxon>Peloderinae</taxon>
        <taxon>Caenorhabditis</taxon>
    </lineage>
</organism>
<accession>G0PE55</accession>
<gene>
    <name evidence="1" type="ORF">CAEBREN_18312</name>
</gene>
<dbReference type="InParanoid" id="G0PE55"/>
<dbReference type="AlphaFoldDB" id="G0PE55"/>
<evidence type="ECO:0000313" key="1">
    <source>
        <dbReference type="EMBL" id="EGT52666.1"/>
    </source>
</evidence>
<evidence type="ECO:0000313" key="2">
    <source>
        <dbReference type="Proteomes" id="UP000008068"/>
    </source>
</evidence>
<sequence>MLNEASQKAFIEVLKPPPVPPKNLSEALLESSSSSAMDPSIASYIARNGFGLPPKNGPPTSNYGYH</sequence>
<dbReference type="HOGENOM" id="CLU_2833442_0_0_1"/>
<name>G0PE55_CAEBE</name>